<proteinExistence type="predicted"/>
<keyword evidence="2" id="KW-1133">Transmembrane helix</keyword>
<organism evidence="4 5">
    <name type="scientific">Rhodococcus gannanensis</name>
    <dbReference type="NCBI Taxonomy" id="1960308"/>
    <lineage>
        <taxon>Bacteria</taxon>
        <taxon>Bacillati</taxon>
        <taxon>Actinomycetota</taxon>
        <taxon>Actinomycetes</taxon>
        <taxon>Mycobacteriales</taxon>
        <taxon>Nocardiaceae</taxon>
        <taxon>Rhodococcus</taxon>
    </lineage>
</organism>
<feature type="region of interest" description="Disordered" evidence="1">
    <location>
        <begin position="1"/>
        <end position="106"/>
    </location>
</feature>
<dbReference type="Proteomes" id="UP001597286">
    <property type="component" value="Unassembled WGS sequence"/>
</dbReference>
<dbReference type="Pfam" id="PF26527">
    <property type="entry name" value="DUF8176"/>
    <property type="match status" value="1"/>
</dbReference>
<evidence type="ECO:0000313" key="5">
    <source>
        <dbReference type="Proteomes" id="UP001597286"/>
    </source>
</evidence>
<keyword evidence="2" id="KW-0472">Membrane</keyword>
<evidence type="ECO:0000313" key="4">
    <source>
        <dbReference type="EMBL" id="MFD1812274.1"/>
    </source>
</evidence>
<feature type="compositionally biased region" description="Basic and acidic residues" evidence="1">
    <location>
        <begin position="1"/>
        <end position="10"/>
    </location>
</feature>
<evidence type="ECO:0000256" key="2">
    <source>
        <dbReference type="SAM" id="Phobius"/>
    </source>
</evidence>
<dbReference type="RefSeq" id="WP_378484788.1">
    <property type="nucleotide sequence ID" value="NZ_JBHUFB010000009.1"/>
</dbReference>
<keyword evidence="5" id="KW-1185">Reference proteome</keyword>
<evidence type="ECO:0000256" key="1">
    <source>
        <dbReference type="SAM" id="MobiDB-lite"/>
    </source>
</evidence>
<feature type="transmembrane region" description="Helical" evidence="2">
    <location>
        <begin position="110"/>
        <end position="130"/>
    </location>
</feature>
<accession>A0ABW4P1M4</accession>
<name>A0ABW4P1M4_9NOCA</name>
<gene>
    <name evidence="4" type="ORF">ACFSJG_08610</name>
</gene>
<evidence type="ECO:0000259" key="3">
    <source>
        <dbReference type="Pfam" id="PF26527"/>
    </source>
</evidence>
<feature type="domain" description="DUF8176" evidence="3">
    <location>
        <begin position="156"/>
        <end position="268"/>
    </location>
</feature>
<sequence>MSPEEFDKWVAQESEASGVTGVAKPAWLQDDGETASVPAPAAPGTDEAPAPEQFHDWAAQESGATATDVAEPDWLKDGPVPPPVRTPVSRTPAPDEEPSPKKSRTWRGGVLAGVSVLVVVGALAAAGLALNSQDSEAETASVDAAPTTPAVAENSWCAGMGEGDVLTLESDDPGLAAIAGLERAYYVLRDGDRVREYLAPDARVKSAEELDRSVQAIPIGTTYCLVGAKVADDVYVVNGHERRPDGTPNSWKMRIHTVTTPDGKKITAMVGI</sequence>
<dbReference type="InterPro" id="IPR058489">
    <property type="entry name" value="DUF8176"/>
</dbReference>
<keyword evidence="2" id="KW-0812">Transmembrane</keyword>
<comment type="caution">
    <text evidence="4">The sequence shown here is derived from an EMBL/GenBank/DDBJ whole genome shotgun (WGS) entry which is preliminary data.</text>
</comment>
<reference evidence="5" key="1">
    <citation type="journal article" date="2019" name="Int. J. Syst. Evol. Microbiol.">
        <title>The Global Catalogue of Microorganisms (GCM) 10K type strain sequencing project: providing services to taxonomists for standard genome sequencing and annotation.</title>
        <authorList>
            <consortium name="The Broad Institute Genomics Platform"/>
            <consortium name="The Broad Institute Genome Sequencing Center for Infectious Disease"/>
            <person name="Wu L."/>
            <person name="Ma J."/>
        </authorList>
    </citation>
    <scope>NUCLEOTIDE SEQUENCE [LARGE SCALE GENOMIC DNA]</scope>
    <source>
        <strain evidence="5">DT72</strain>
    </source>
</reference>
<protein>
    <recommendedName>
        <fullName evidence="3">DUF8176 domain-containing protein</fullName>
    </recommendedName>
</protein>
<dbReference type="EMBL" id="JBHUFB010000009">
    <property type="protein sequence ID" value="MFD1812274.1"/>
    <property type="molecule type" value="Genomic_DNA"/>
</dbReference>